<sequence length="578" mass="63067">MAVAAPPPGLGHRAHTSGTPLDDRPYRPEVAIPGARMGLLMFAVFAAFYFLVGYKVTIDDHVVVFDALNRLTDAYLVWWNDPPKLAAIGFLFPPLTTFAFLPLTVVKPVATSLVALPLLTSIFAAAGIVWLDRTLARCEMPLVFRLPLILAFGLNPMWVFYAGNGMSEAVYLAMLAFCLYGFISWYETTEPRFLIAAGFGFALLVVTRYAFIVWALLVALLIGVALVRRRASRVEVEGSVIAFCAPVVYALALWILFNALIVGEPFGWLSDQTSTQAVNATGIDVSGSLGFDEVSRRLLELNVAVFPLAFAAVPALVIAFLGQRNDMALWLASFIVLGIVIMGAHALISQNEGLLTLRDSMPMALTSLVGAAWVYRSYAAFRLVVWGVTLVLLIVNLFTAWKGMQDYPFQSLEQAFTRAISTGDSQEGTSSRGGFNVGIDPEAQMAQHIKDRIHTNNSILTDNAQTFGVILLNGQPQVFWDRIDKGDAKWNSVLNDPYGKVRYLLAAYNPRSGDLITRHYPGLNAGAVPGMTVVYRTERYILVRVATANPIAPVRRTTTNRNGNGTGTGSQTFARPGG</sequence>
<organism evidence="3 4">
    <name type="scientific">Capillimicrobium parvum</name>
    <dbReference type="NCBI Taxonomy" id="2884022"/>
    <lineage>
        <taxon>Bacteria</taxon>
        <taxon>Bacillati</taxon>
        <taxon>Actinomycetota</taxon>
        <taxon>Thermoleophilia</taxon>
        <taxon>Solirubrobacterales</taxon>
        <taxon>Capillimicrobiaceae</taxon>
        <taxon>Capillimicrobium</taxon>
    </lineage>
</organism>
<feature type="transmembrane region" description="Helical" evidence="2">
    <location>
        <begin position="383"/>
        <end position="401"/>
    </location>
</feature>
<feature type="transmembrane region" description="Helical" evidence="2">
    <location>
        <begin position="169"/>
        <end position="186"/>
    </location>
</feature>
<evidence type="ECO:0000256" key="2">
    <source>
        <dbReference type="SAM" id="Phobius"/>
    </source>
</evidence>
<evidence type="ECO:0000256" key="1">
    <source>
        <dbReference type="SAM" id="MobiDB-lite"/>
    </source>
</evidence>
<dbReference type="EMBL" id="CP087164">
    <property type="protein sequence ID" value="UGS38894.1"/>
    <property type="molecule type" value="Genomic_DNA"/>
</dbReference>
<evidence type="ECO:0000313" key="4">
    <source>
        <dbReference type="Proteomes" id="UP001162834"/>
    </source>
</evidence>
<dbReference type="KEGG" id="sbae:DSM104329_05325"/>
<feature type="transmembrane region" description="Helical" evidence="2">
    <location>
        <begin position="143"/>
        <end position="162"/>
    </location>
</feature>
<feature type="transmembrane region" description="Helical" evidence="2">
    <location>
        <begin position="34"/>
        <end position="52"/>
    </location>
</feature>
<keyword evidence="2" id="KW-0472">Membrane</keyword>
<feature type="transmembrane region" description="Helical" evidence="2">
    <location>
        <begin position="113"/>
        <end position="131"/>
    </location>
</feature>
<dbReference type="RefSeq" id="WP_259312906.1">
    <property type="nucleotide sequence ID" value="NZ_CP087164.1"/>
</dbReference>
<feature type="transmembrane region" description="Helical" evidence="2">
    <location>
        <begin position="239"/>
        <end position="261"/>
    </location>
</feature>
<keyword evidence="2" id="KW-1133">Transmembrane helix</keyword>
<feature type="transmembrane region" description="Helical" evidence="2">
    <location>
        <begin position="85"/>
        <end position="106"/>
    </location>
</feature>
<feature type="transmembrane region" description="Helical" evidence="2">
    <location>
        <begin position="206"/>
        <end position="227"/>
    </location>
</feature>
<keyword evidence="2" id="KW-0812">Transmembrane</keyword>
<evidence type="ECO:0000313" key="3">
    <source>
        <dbReference type="EMBL" id="UGS38894.1"/>
    </source>
</evidence>
<evidence type="ECO:0008006" key="5">
    <source>
        <dbReference type="Google" id="ProtNLM"/>
    </source>
</evidence>
<feature type="transmembrane region" description="Helical" evidence="2">
    <location>
        <begin position="301"/>
        <end position="321"/>
    </location>
</feature>
<protein>
    <recommendedName>
        <fullName evidence="5">Glycosyltransferase RgtA/B/C/D-like domain-containing protein</fullName>
    </recommendedName>
</protein>
<dbReference type="Proteomes" id="UP001162834">
    <property type="component" value="Chromosome"/>
</dbReference>
<reference evidence="3" key="1">
    <citation type="journal article" date="2022" name="Int. J. Syst. Evol. Microbiol.">
        <title>Pseudomonas aegrilactucae sp. nov. and Pseudomonas morbosilactucae sp. nov., pathogens causing bacterial rot of lettuce in Japan.</title>
        <authorList>
            <person name="Sawada H."/>
            <person name="Fujikawa T."/>
            <person name="Satou M."/>
        </authorList>
    </citation>
    <scope>NUCLEOTIDE SEQUENCE</scope>
    <source>
        <strain evidence="3">0166_1</strain>
    </source>
</reference>
<keyword evidence="4" id="KW-1185">Reference proteome</keyword>
<feature type="region of interest" description="Disordered" evidence="1">
    <location>
        <begin position="1"/>
        <end position="22"/>
    </location>
</feature>
<gene>
    <name evidence="3" type="ORF">DSM104329_05325</name>
</gene>
<name>A0A9E7C6C9_9ACTN</name>
<feature type="region of interest" description="Disordered" evidence="1">
    <location>
        <begin position="555"/>
        <end position="578"/>
    </location>
</feature>
<proteinExistence type="predicted"/>
<accession>A0A9E7C6C9</accession>
<dbReference type="AlphaFoldDB" id="A0A9E7C6C9"/>
<feature type="transmembrane region" description="Helical" evidence="2">
    <location>
        <begin position="328"/>
        <end position="348"/>
    </location>
</feature>